<dbReference type="EMBL" id="AUZY01001876">
    <property type="protein sequence ID" value="EQD73676.1"/>
    <property type="molecule type" value="Genomic_DNA"/>
</dbReference>
<dbReference type="NCBIfam" id="TIGR01439">
    <property type="entry name" value="lp_hng_hel_AbrB"/>
    <property type="match status" value="1"/>
</dbReference>
<dbReference type="Pfam" id="PF04014">
    <property type="entry name" value="MazE_antitoxin"/>
    <property type="match status" value="1"/>
</dbReference>
<reference evidence="2" key="2">
    <citation type="journal article" date="2014" name="ISME J.">
        <title>Microbial stratification in low pH oxic and suboxic macroscopic growths along an acid mine drainage.</title>
        <authorList>
            <person name="Mendez-Garcia C."/>
            <person name="Mesa V."/>
            <person name="Sprenger R.R."/>
            <person name="Richter M."/>
            <person name="Diez M.S."/>
            <person name="Solano J."/>
            <person name="Bargiela R."/>
            <person name="Golyshina O.V."/>
            <person name="Manteca A."/>
            <person name="Ramos J.L."/>
            <person name="Gallego J.R."/>
            <person name="Llorente I."/>
            <person name="Martins Dos Santos V.A."/>
            <person name="Jensen O.N."/>
            <person name="Pelaez A.I."/>
            <person name="Sanchez J."/>
            <person name="Ferrer M."/>
        </authorList>
    </citation>
    <scope>NUCLEOTIDE SEQUENCE</scope>
</reference>
<dbReference type="SMART" id="SM00966">
    <property type="entry name" value="SpoVT_AbrB"/>
    <property type="match status" value="1"/>
</dbReference>
<comment type="caution">
    <text evidence="2">The sequence shown here is derived from an EMBL/GenBank/DDBJ whole genome shotgun (WGS) entry which is preliminary data.</text>
</comment>
<feature type="domain" description="SpoVT-AbrB" evidence="1">
    <location>
        <begin position="1"/>
        <end position="46"/>
    </location>
</feature>
<dbReference type="PANTHER" id="PTHR34860:SF6">
    <property type="entry name" value="REPRESSOR-LIKE PROTEIN SSO7C3"/>
    <property type="match status" value="1"/>
</dbReference>
<dbReference type="PANTHER" id="PTHR34860">
    <property type="entry name" value="REPRESSOR-LIKE PROTEIN SSO7C3"/>
    <property type="match status" value="1"/>
</dbReference>
<evidence type="ECO:0000313" key="2">
    <source>
        <dbReference type="EMBL" id="EQD73676.1"/>
    </source>
</evidence>
<sequence length="71" mass="8075">METVTVSSKYQVVIPEKIRRHHGIRPGDKLAVIVKHGVVHLVPVRPFDASKGMFKGSKVDSRDLRDHTDRF</sequence>
<dbReference type="Gene3D" id="2.10.260.10">
    <property type="match status" value="1"/>
</dbReference>
<reference evidence="2" key="1">
    <citation type="submission" date="2013-08" db="EMBL/GenBank/DDBJ databases">
        <authorList>
            <person name="Mendez C."/>
            <person name="Richter M."/>
            <person name="Ferrer M."/>
            <person name="Sanchez J."/>
        </authorList>
    </citation>
    <scope>NUCLEOTIDE SEQUENCE</scope>
</reference>
<dbReference type="InterPro" id="IPR007159">
    <property type="entry name" value="SpoVT-AbrB_dom"/>
</dbReference>
<name>T1BL45_9ZZZZ</name>
<proteinExistence type="predicted"/>
<dbReference type="AlphaFoldDB" id="T1BL45"/>
<accession>T1BL45</accession>
<organism evidence="2">
    <name type="scientific">mine drainage metagenome</name>
    <dbReference type="NCBI Taxonomy" id="410659"/>
    <lineage>
        <taxon>unclassified sequences</taxon>
        <taxon>metagenomes</taxon>
        <taxon>ecological metagenomes</taxon>
    </lineage>
</organism>
<dbReference type="PROSITE" id="PS51740">
    <property type="entry name" value="SPOVT_ABRB"/>
    <property type="match status" value="1"/>
</dbReference>
<dbReference type="InterPro" id="IPR037914">
    <property type="entry name" value="SpoVT-AbrB_sf"/>
</dbReference>
<protein>
    <submittedName>
        <fullName evidence="2">AbrB family transcriptional regulator</fullName>
    </submittedName>
</protein>
<gene>
    <name evidence="2" type="ORF">B1B_03093</name>
</gene>
<dbReference type="SUPFAM" id="SSF89447">
    <property type="entry name" value="AbrB/MazE/MraZ-like"/>
    <property type="match status" value="1"/>
</dbReference>
<evidence type="ECO:0000259" key="1">
    <source>
        <dbReference type="PROSITE" id="PS51740"/>
    </source>
</evidence>
<dbReference type="InterPro" id="IPR052975">
    <property type="entry name" value="Repressor-like_regulatory"/>
</dbReference>
<dbReference type="GO" id="GO:0003677">
    <property type="term" value="F:DNA binding"/>
    <property type="evidence" value="ECO:0007669"/>
    <property type="project" value="InterPro"/>
</dbReference>